<keyword evidence="8 12" id="KW-0328">Glycosyltransferase</keyword>
<dbReference type="InterPro" id="IPR002638">
    <property type="entry name" value="Quinolinate_PRibosylTrfase_C"/>
</dbReference>
<evidence type="ECO:0000256" key="3">
    <source>
        <dbReference type="ARBA" id="ARBA00009400"/>
    </source>
</evidence>
<evidence type="ECO:0000313" key="16">
    <source>
        <dbReference type="Proteomes" id="UP000076532"/>
    </source>
</evidence>
<evidence type="ECO:0000256" key="10">
    <source>
        <dbReference type="ARBA" id="ARBA00033102"/>
    </source>
</evidence>
<dbReference type="Pfam" id="PF01729">
    <property type="entry name" value="QRPTase_C"/>
    <property type="match status" value="1"/>
</dbReference>
<dbReference type="SUPFAM" id="SSF54675">
    <property type="entry name" value="Nicotinate/Quinolinate PRTase N-terminal domain-like"/>
    <property type="match status" value="1"/>
</dbReference>
<sequence>MSNSYEHLLPPSWKPQVTAWLAEDTPSFDYGGYVVGEAQREAFLFGKGKDAAVLAGSPFFTEVFTQLGCEVQWHLKEGSTFEPIKHVATVRGKARHLLLGERVALNLLARCSGIATKSKRIGDLAKGYGFKGIIAGTRKTTPGFRLVEKYGMMVGGIDPHRHDLSSMIMLKDNHIWSSGGMNDELSQRGGSITAAIQQARKVGGFSLLLDVEVQSEAEADEAIDAGADIIMLDNIEGSELIDVSRRLKEKWSGKRKFLFETSGNITEANLQDRAINDIDILSTSVVHQSVQHIDFSLKIQMPNGGH</sequence>
<dbReference type="UniPathway" id="UPA00253">
    <property type="reaction ID" value="UER00331"/>
</dbReference>
<comment type="function">
    <text evidence="1 12">Involved in the catabolism of quinolinic acid (QA).</text>
</comment>
<dbReference type="STRING" id="436010.A0A166N6U8"/>
<dbReference type="NCBIfam" id="TIGR00078">
    <property type="entry name" value="nadC"/>
    <property type="match status" value="1"/>
</dbReference>
<protein>
    <recommendedName>
        <fullName evidence="6 12">Nicotinate-nucleotide pyrophosphorylase [carboxylating]</fullName>
        <ecNumber evidence="5 12">2.4.2.19</ecNumber>
    </recommendedName>
    <alternativeName>
        <fullName evidence="10 12">Quinolinate phosphoribosyltransferase [decarboxylating]</fullName>
    </alternativeName>
</protein>
<evidence type="ECO:0000256" key="4">
    <source>
        <dbReference type="ARBA" id="ARBA00011218"/>
    </source>
</evidence>
<dbReference type="SUPFAM" id="SSF51690">
    <property type="entry name" value="Nicotinate/Quinolinate PRTase C-terminal domain-like"/>
    <property type="match status" value="1"/>
</dbReference>
<proteinExistence type="inferred from homology"/>
<evidence type="ECO:0000256" key="12">
    <source>
        <dbReference type="PIRNR" id="PIRNR006250"/>
    </source>
</evidence>
<organism evidence="15 16">
    <name type="scientific">Athelia psychrophila</name>
    <dbReference type="NCBI Taxonomy" id="1759441"/>
    <lineage>
        <taxon>Eukaryota</taxon>
        <taxon>Fungi</taxon>
        <taxon>Dikarya</taxon>
        <taxon>Basidiomycota</taxon>
        <taxon>Agaricomycotina</taxon>
        <taxon>Agaricomycetes</taxon>
        <taxon>Agaricomycetidae</taxon>
        <taxon>Atheliales</taxon>
        <taxon>Atheliaceae</taxon>
        <taxon>Athelia</taxon>
    </lineage>
</organism>
<evidence type="ECO:0000256" key="7">
    <source>
        <dbReference type="ARBA" id="ARBA00022642"/>
    </source>
</evidence>
<dbReference type="FunFam" id="3.20.20.70:FF:000090">
    <property type="entry name" value="Nicotinate-nucleotide pyrophosphorylase [carboxylating]"/>
    <property type="match status" value="1"/>
</dbReference>
<gene>
    <name evidence="15" type="ORF">FIBSPDRAFT_929869</name>
</gene>
<dbReference type="InterPro" id="IPR036068">
    <property type="entry name" value="Nicotinate_pribotase-like_C"/>
</dbReference>
<reference evidence="15 16" key="1">
    <citation type="journal article" date="2016" name="Mol. Biol. Evol.">
        <title>Comparative Genomics of Early-Diverging Mushroom-Forming Fungi Provides Insights into the Origins of Lignocellulose Decay Capabilities.</title>
        <authorList>
            <person name="Nagy L.G."/>
            <person name="Riley R."/>
            <person name="Tritt A."/>
            <person name="Adam C."/>
            <person name="Daum C."/>
            <person name="Floudas D."/>
            <person name="Sun H."/>
            <person name="Yadav J.S."/>
            <person name="Pangilinan J."/>
            <person name="Larsson K.H."/>
            <person name="Matsuura K."/>
            <person name="Barry K."/>
            <person name="Labutti K."/>
            <person name="Kuo R."/>
            <person name="Ohm R.A."/>
            <person name="Bhattacharya S.S."/>
            <person name="Shirouzu T."/>
            <person name="Yoshinaga Y."/>
            <person name="Martin F.M."/>
            <person name="Grigoriev I.V."/>
            <person name="Hibbett D.S."/>
        </authorList>
    </citation>
    <scope>NUCLEOTIDE SEQUENCE [LARGE SCALE GENOMIC DNA]</scope>
    <source>
        <strain evidence="15 16">CBS 109695</strain>
    </source>
</reference>
<dbReference type="InterPro" id="IPR013785">
    <property type="entry name" value="Aldolase_TIM"/>
</dbReference>
<dbReference type="PANTHER" id="PTHR32179">
    <property type="entry name" value="NICOTINATE-NUCLEOTIDE PYROPHOSPHORYLASE [CARBOXYLATING]"/>
    <property type="match status" value="1"/>
</dbReference>
<dbReference type="GO" id="GO:0004514">
    <property type="term" value="F:nicotinate-nucleotide diphosphorylase (carboxylating) activity"/>
    <property type="evidence" value="ECO:0007669"/>
    <property type="project" value="UniProtKB-EC"/>
</dbReference>
<evidence type="ECO:0000259" key="13">
    <source>
        <dbReference type="Pfam" id="PF01729"/>
    </source>
</evidence>
<dbReference type="InterPro" id="IPR027277">
    <property type="entry name" value="NadC/ModD"/>
</dbReference>
<dbReference type="InterPro" id="IPR004393">
    <property type="entry name" value="NadC"/>
</dbReference>
<keyword evidence="9 12" id="KW-0808">Transferase</keyword>
<evidence type="ECO:0000256" key="8">
    <source>
        <dbReference type="ARBA" id="ARBA00022676"/>
    </source>
</evidence>
<dbReference type="Proteomes" id="UP000076532">
    <property type="component" value="Unassembled WGS sequence"/>
</dbReference>
<evidence type="ECO:0000256" key="5">
    <source>
        <dbReference type="ARBA" id="ARBA00011944"/>
    </source>
</evidence>
<dbReference type="OrthoDB" id="10067394at2759"/>
<dbReference type="Gene3D" id="3.20.20.70">
    <property type="entry name" value="Aldolase class I"/>
    <property type="match status" value="1"/>
</dbReference>
<evidence type="ECO:0000259" key="14">
    <source>
        <dbReference type="Pfam" id="PF02749"/>
    </source>
</evidence>
<comment type="similarity">
    <text evidence="3 12">Belongs to the NadC/ModD family.</text>
</comment>
<comment type="pathway">
    <text evidence="2 12">Cofactor biosynthesis; NAD(+) biosynthesis; nicotinate D-ribonucleotide from quinolinate: step 1/1.</text>
</comment>
<keyword evidence="16" id="KW-1185">Reference proteome</keyword>
<dbReference type="InterPro" id="IPR022412">
    <property type="entry name" value="Quinolinate_PRibosylTrfase_N"/>
</dbReference>
<evidence type="ECO:0000313" key="15">
    <source>
        <dbReference type="EMBL" id="KZP24704.1"/>
    </source>
</evidence>
<evidence type="ECO:0000256" key="9">
    <source>
        <dbReference type="ARBA" id="ARBA00022679"/>
    </source>
</evidence>
<evidence type="ECO:0000256" key="2">
    <source>
        <dbReference type="ARBA" id="ARBA00004893"/>
    </source>
</evidence>
<feature type="domain" description="Quinolinate phosphoribosyl transferase C-terminal" evidence="13">
    <location>
        <begin position="114"/>
        <end position="298"/>
    </location>
</feature>
<dbReference type="PIRSF" id="PIRSF006250">
    <property type="entry name" value="NadC_ModD"/>
    <property type="match status" value="1"/>
</dbReference>
<feature type="domain" description="Quinolinate phosphoribosyl transferase N-terminal" evidence="14">
    <location>
        <begin position="42"/>
        <end position="112"/>
    </location>
</feature>
<dbReference type="GO" id="GO:0009435">
    <property type="term" value="P:NAD+ biosynthetic process"/>
    <property type="evidence" value="ECO:0007669"/>
    <property type="project" value="UniProtKB-UniPathway"/>
</dbReference>
<dbReference type="Pfam" id="PF02749">
    <property type="entry name" value="QRPTase_N"/>
    <property type="match status" value="1"/>
</dbReference>
<dbReference type="GO" id="GO:0005737">
    <property type="term" value="C:cytoplasm"/>
    <property type="evidence" value="ECO:0007669"/>
    <property type="project" value="TreeGrafter"/>
</dbReference>
<evidence type="ECO:0000256" key="11">
    <source>
        <dbReference type="ARBA" id="ARBA00047445"/>
    </source>
</evidence>
<dbReference type="EMBL" id="KV417525">
    <property type="protein sequence ID" value="KZP24704.1"/>
    <property type="molecule type" value="Genomic_DNA"/>
</dbReference>
<accession>A0A166N6U8</accession>
<dbReference type="PANTHER" id="PTHR32179:SF3">
    <property type="entry name" value="NICOTINATE-NUCLEOTIDE PYROPHOSPHORYLASE [CARBOXYLATING]"/>
    <property type="match status" value="1"/>
</dbReference>
<dbReference type="CDD" id="cd01572">
    <property type="entry name" value="QPRTase"/>
    <property type="match status" value="1"/>
</dbReference>
<keyword evidence="7 12" id="KW-0662">Pyridine nucleotide biosynthesis</keyword>
<dbReference type="EC" id="2.4.2.19" evidence="5 12"/>
<dbReference type="InterPro" id="IPR037128">
    <property type="entry name" value="Quinolinate_PRibosylTase_N_sf"/>
</dbReference>
<comment type="subunit">
    <text evidence="4 12">Hexamer formed by 3 homodimers.</text>
</comment>
<dbReference type="Gene3D" id="3.90.1170.20">
    <property type="entry name" value="Quinolinate phosphoribosyl transferase, N-terminal domain"/>
    <property type="match status" value="1"/>
</dbReference>
<evidence type="ECO:0000256" key="6">
    <source>
        <dbReference type="ARBA" id="ARBA00020990"/>
    </source>
</evidence>
<comment type="catalytic activity">
    <reaction evidence="11 12">
        <text>nicotinate beta-D-ribonucleotide + CO2 + diphosphate = quinolinate + 5-phospho-alpha-D-ribose 1-diphosphate + 2 H(+)</text>
        <dbReference type="Rhea" id="RHEA:12733"/>
        <dbReference type="ChEBI" id="CHEBI:15378"/>
        <dbReference type="ChEBI" id="CHEBI:16526"/>
        <dbReference type="ChEBI" id="CHEBI:29959"/>
        <dbReference type="ChEBI" id="CHEBI:33019"/>
        <dbReference type="ChEBI" id="CHEBI:57502"/>
        <dbReference type="ChEBI" id="CHEBI:58017"/>
        <dbReference type="EC" id="2.4.2.19"/>
    </reaction>
</comment>
<dbReference type="GO" id="GO:0034213">
    <property type="term" value="P:quinolinate catabolic process"/>
    <property type="evidence" value="ECO:0007669"/>
    <property type="project" value="TreeGrafter"/>
</dbReference>
<evidence type="ECO:0000256" key="1">
    <source>
        <dbReference type="ARBA" id="ARBA00003237"/>
    </source>
</evidence>
<dbReference type="AlphaFoldDB" id="A0A166N6U8"/>
<name>A0A166N6U8_9AGAM</name>